<dbReference type="Gene3D" id="3.50.30.10">
    <property type="entry name" value="Phosphohistidine domain"/>
    <property type="match status" value="1"/>
</dbReference>
<dbReference type="PROSITE" id="PS00742">
    <property type="entry name" value="PEP_ENZYMES_2"/>
    <property type="match status" value="1"/>
</dbReference>
<dbReference type="Pfam" id="PF00391">
    <property type="entry name" value="PEP-utilizers"/>
    <property type="match status" value="1"/>
</dbReference>
<evidence type="ECO:0000256" key="8">
    <source>
        <dbReference type="ARBA" id="ARBA00022448"/>
    </source>
</evidence>
<dbReference type="InterPro" id="IPR036618">
    <property type="entry name" value="PtsI_HPr-bd_sf"/>
</dbReference>
<keyword evidence="12 17" id="KW-0598">Phosphotransferase system</keyword>
<dbReference type="GO" id="GO:0009401">
    <property type="term" value="P:phosphoenolpyruvate-dependent sugar phosphotransferase system"/>
    <property type="evidence" value="ECO:0007669"/>
    <property type="project" value="UniProtKB-KW"/>
</dbReference>
<dbReference type="GO" id="GO:0016301">
    <property type="term" value="F:kinase activity"/>
    <property type="evidence" value="ECO:0007669"/>
    <property type="project" value="UniProtKB-KW"/>
</dbReference>
<evidence type="ECO:0000256" key="7">
    <source>
        <dbReference type="ARBA" id="ARBA00016544"/>
    </source>
</evidence>
<dbReference type="SUPFAM" id="SSF47831">
    <property type="entry name" value="Enzyme I of the PEP:sugar phosphotransferase system HPr-binding (sub)domain"/>
    <property type="match status" value="1"/>
</dbReference>
<protein>
    <recommendedName>
        <fullName evidence="7 17">Phosphoenolpyruvate-protein phosphotransferase</fullName>
        <ecNumber evidence="6 17">2.7.3.9</ecNumber>
    </recommendedName>
    <alternativeName>
        <fullName evidence="16 17">Phosphotransferase system, enzyme I</fullName>
    </alternativeName>
</protein>
<organism evidence="24 25">
    <name type="scientific">Rhodopirellula bahusiensis</name>
    <dbReference type="NCBI Taxonomy" id="2014065"/>
    <lineage>
        <taxon>Bacteria</taxon>
        <taxon>Pseudomonadati</taxon>
        <taxon>Planctomycetota</taxon>
        <taxon>Planctomycetia</taxon>
        <taxon>Pirellulales</taxon>
        <taxon>Pirellulaceae</taxon>
        <taxon>Rhodopirellula</taxon>
    </lineage>
</organism>
<dbReference type="SUPFAM" id="SSF52009">
    <property type="entry name" value="Phosphohistidine domain"/>
    <property type="match status" value="1"/>
</dbReference>
<accession>A0A2G1W043</accession>
<evidence type="ECO:0000256" key="12">
    <source>
        <dbReference type="ARBA" id="ARBA00022683"/>
    </source>
</evidence>
<dbReference type="NCBIfam" id="TIGR01417">
    <property type="entry name" value="PTS_I_fam"/>
    <property type="match status" value="1"/>
</dbReference>
<evidence type="ECO:0000256" key="2">
    <source>
        <dbReference type="ARBA" id="ARBA00001946"/>
    </source>
</evidence>
<feature type="domain" description="PEP-utilising enzyme C-terminal" evidence="22">
    <location>
        <begin position="285"/>
        <end position="572"/>
    </location>
</feature>
<feature type="domain" description="Phosphotransferase system enzyme I N-terminal" evidence="23">
    <location>
        <begin position="35"/>
        <end position="158"/>
    </location>
</feature>
<feature type="binding site" evidence="19">
    <location>
        <begin position="486"/>
        <end position="487"/>
    </location>
    <ligand>
        <name>phosphoenolpyruvate</name>
        <dbReference type="ChEBI" id="CHEBI:58702"/>
    </ligand>
</feature>
<evidence type="ECO:0000313" key="24">
    <source>
        <dbReference type="EMBL" id="PHQ32393.1"/>
    </source>
</evidence>
<evidence type="ECO:0000313" key="25">
    <source>
        <dbReference type="Proteomes" id="UP000225740"/>
    </source>
</evidence>
<evidence type="ECO:0000256" key="11">
    <source>
        <dbReference type="ARBA" id="ARBA00022679"/>
    </source>
</evidence>
<dbReference type="EC" id="2.7.3.9" evidence="6 17"/>
<gene>
    <name evidence="24" type="primary">ptsP</name>
    <name evidence="24" type="ORF">CEE69_25815</name>
</gene>
<evidence type="ECO:0000256" key="20">
    <source>
        <dbReference type="PIRSR" id="PIRSR000732-3"/>
    </source>
</evidence>
<keyword evidence="15 17" id="KW-0460">Magnesium</keyword>
<dbReference type="GO" id="GO:0005737">
    <property type="term" value="C:cytoplasm"/>
    <property type="evidence" value="ECO:0007669"/>
    <property type="project" value="UniProtKB-SubCell"/>
</dbReference>
<dbReference type="InterPro" id="IPR040442">
    <property type="entry name" value="Pyrv_kinase-like_dom_sf"/>
</dbReference>
<evidence type="ECO:0000256" key="5">
    <source>
        <dbReference type="ARBA" id="ARBA00007837"/>
    </source>
</evidence>
<reference evidence="24 25" key="1">
    <citation type="submission" date="2017-06" db="EMBL/GenBank/DDBJ databases">
        <title>Description of Rhodopirellula bahusiensis sp. nov.</title>
        <authorList>
            <person name="Kizina J."/>
            <person name="Harder J."/>
        </authorList>
    </citation>
    <scope>NUCLEOTIDE SEQUENCE [LARGE SCALE GENOMIC DNA]</scope>
    <source>
        <strain evidence="24 25">SWK21</strain>
    </source>
</reference>
<dbReference type="InterPro" id="IPR006318">
    <property type="entry name" value="PTS_EI-like"/>
</dbReference>
<evidence type="ECO:0000259" key="23">
    <source>
        <dbReference type="Pfam" id="PF05524"/>
    </source>
</evidence>
<evidence type="ECO:0000256" key="9">
    <source>
        <dbReference type="ARBA" id="ARBA00022490"/>
    </source>
</evidence>
<dbReference type="InterPro" id="IPR008279">
    <property type="entry name" value="PEP-util_enz_mobile_dom"/>
</dbReference>
<evidence type="ECO:0000256" key="1">
    <source>
        <dbReference type="ARBA" id="ARBA00000683"/>
    </source>
</evidence>
<dbReference type="Gene3D" id="1.10.274.10">
    <property type="entry name" value="PtsI, HPr-binding domain"/>
    <property type="match status" value="1"/>
</dbReference>
<evidence type="ECO:0000256" key="16">
    <source>
        <dbReference type="ARBA" id="ARBA00033235"/>
    </source>
</evidence>
<dbReference type="InterPro" id="IPR050499">
    <property type="entry name" value="PEP-utilizing_PTS_enzyme"/>
</dbReference>
<dbReference type="InterPro" id="IPR024692">
    <property type="entry name" value="PTS_EI"/>
</dbReference>
<comment type="function">
    <text evidence="3 17">General (non sugar-specific) component of the phosphoenolpyruvate-dependent sugar phosphotransferase system (sugar PTS). This major carbohydrate active-transport system catalyzes the phosphorylation of incoming sugar substrates concomitantly with their translocation across the cell membrane. Enzyme I transfers the phosphoryl group from phosphoenolpyruvate (PEP) to the phosphoryl carrier protein (HPr).</text>
</comment>
<dbReference type="Proteomes" id="UP000225740">
    <property type="component" value="Unassembled WGS sequence"/>
</dbReference>
<dbReference type="Gene3D" id="3.20.20.60">
    <property type="entry name" value="Phosphoenolpyruvate-binding domains"/>
    <property type="match status" value="1"/>
</dbReference>
<dbReference type="PANTHER" id="PTHR46244">
    <property type="entry name" value="PHOSPHOENOLPYRUVATE-PROTEIN PHOSPHOTRANSFERASE"/>
    <property type="match status" value="1"/>
</dbReference>
<dbReference type="PANTHER" id="PTHR46244:SF3">
    <property type="entry name" value="PHOSPHOENOLPYRUVATE-PROTEIN PHOSPHOTRANSFERASE"/>
    <property type="match status" value="1"/>
</dbReference>
<feature type="active site" description="Tele-phosphohistidine intermediate" evidence="18">
    <location>
        <position position="221"/>
    </location>
</feature>
<keyword evidence="25" id="KW-1185">Reference proteome</keyword>
<dbReference type="GO" id="GO:0008965">
    <property type="term" value="F:phosphoenolpyruvate-protein phosphotransferase activity"/>
    <property type="evidence" value="ECO:0007669"/>
    <property type="project" value="UniProtKB-EC"/>
</dbReference>
<dbReference type="InterPro" id="IPR023151">
    <property type="entry name" value="PEP_util_CS"/>
</dbReference>
<keyword evidence="8 17" id="KW-0813">Transport</keyword>
<feature type="binding site" evidence="19">
    <location>
        <position position="364"/>
    </location>
    <ligand>
        <name>phosphoenolpyruvate</name>
        <dbReference type="ChEBI" id="CHEBI:58702"/>
    </ligand>
</feature>
<comment type="subcellular location">
    <subcellularLocation>
        <location evidence="4 17">Cytoplasm</location>
    </subcellularLocation>
</comment>
<dbReference type="Pfam" id="PF05524">
    <property type="entry name" value="PEP-utilisers_N"/>
    <property type="match status" value="1"/>
</dbReference>
<name>A0A2G1W043_9BACT</name>
<proteinExistence type="inferred from homology"/>
<comment type="cofactor">
    <cofactor evidence="2 17 20">
        <name>Mg(2+)</name>
        <dbReference type="ChEBI" id="CHEBI:18420"/>
    </cofactor>
</comment>
<dbReference type="Pfam" id="PF02896">
    <property type="entry name" value="PEP-utilizers_C"/>
    <property type="match status" value="1"/>
</dbReference>
<dbReference type="GO" id="GO:0046872">
    <property type="term" value="F:metal ion binding"/>
    <property type="evidence" value="ECO:0007669"/>
    <property type="project" value="UniProtKB-KW"/>
</dbReference>
<evidence type="ECO:0000256" key="18">
    <source>
        <dbReference type="PIRSR" id="PIRSR000732-1"/>
    </source>
</evidence>
<dbReference type="PIRSF" id="PIRSF000732">
    <property type="entry name" value="PTS_enzyme_I"/>
    <property type="match status" value="1"/>
</dbReference>
<dbReference type="SUPFAM" id="SSF51621">
    <property type="entry name" value="Phosphoenolpyruvate/pyruvate domain"/>
    <property type="match status" value="1"/>
</dbReference>
<comment type="caution">
    <text evidence="24">The sequence shown here is derived from an EMBL/GenBank/DDBJ whole genome shotgun (WGS) entry which is preliminary data.</text>
</comment>
<feature type="binding site" evidence="19">
    <location>
        <position position="328"/>
    </location>
    <ligand>
        <name>phosphoenolpyruvate</name>
        <dbReference type="ChEBI" id="CHEBI:58702"/>
    </ligand>
</feature>
<dbReference type="InterPro" id="IPR015813">
    <property type="entry name" value="Pyrv/PenolPyrv_kinase-like_dom"/>
</dbReference>
<evidence type="ECO:0000256" key="14">
    <source>
        <dbReference type="ARBA" id="ARBA00022777"/>
    </source>
</evidence>
<feature type="domain" description="PEP-utilising enzyme mobile" evidence="21">
    <location>
        <begin position="185"/>
        <end position="257"/>
    </location>
</feature>
<comment type="similarity">
    <text evidence="5 17">Belongs to the PEP-utilizing enzyme family.</text>
</comment>
<keyword evidence="14 17" id="KW-0418">Kinase</keyword>
<keyword evidence="24" id="KW-0670">Pyruvate</keyword>
<dbReference type="PRINTS" id="PR01736">
    <property type="entry name" value="PHPHTRNFRASE"/>
</dbReference>
<keyword evidence="11 17" id="KW-0808">Transferase</keyword>
<feature type="binding site" evidence="20">
    <location>
        <position position="463"/>
    </location>
    <ligand>
        <name>Mg(2+)</name>
        <dbReference type="ChEBI" id="CHEBI:18420"/>
    </ligand>
</feature>
<evidence type="ECO:0000256" key="3">
    <source>
        <dbReference type="ARBA" id="ARBA00002728"/>
    </source>
</evidence>
<dbReference type="OrthoDB" id="9765468at2"/>
<evidence type="ECO:0000259" key="22">
    <source>
        <dbReference type="Pfam" id="PF02896"/>
    </source>
</evidence>
<evidence type="ECO:0000256" key="17">
    <source>
        <dbReference type="PIRNR" id="PIRNR000732"/>
    </source>
</evidence>
<dbReference type="AlphaFoldDB" id="A0A2G1W043"/>
<keyword evidence="13 17" id="KW-0479">Metal-binding</keyword>
<feature type="binding site" evidence="19">
    <location>
        <position position="497"/>
    </location>
    <ligand>
        <name>phosphoenolpyruvate</name>
        <dbReference type="ChEBI" id="CHEBI:58702"/>
    </ligand>
</feature>
<evidence type="ECO:0000256" key="10">
    <source>
        <dbReference type="ARBA" id="ARBA00022597"/>
    </source>
</evidence>
<evidence type="ECO:0000256" key="6">
    <source>
        <dbReference type="ARBA" id="ARBA00012232"/>
    </source>
</evidence>
<evidence type="ECO:0000256" key="4">
    <source>
        <dbReference type="ARBA" id="ARBA00004496"/>
    </source>
</evidence>
<dbReference type="InterPro" id="IPR000121">
    <property type="entry name" value="PEP_util_C"/>
</dbReference>
<keyword evidence="10 17" id="KW-0762">Sugar transport</keyword>
<evidence type="ECO:0000256" key="19">
    <source>
        <dbReference type="PIRSR" id="PIRSR000732-2"/>
    </source>
</evidence>
<dbReference type="InterPro" id="IPR008731">
    <property type="entry name" value="PTS_EIN"/>
</dbReference>
<evidence type="ECO:0000259" key="21">
    <source>
        <dbReference type="Pfam" id="PF00391"/>
    </source>
</evidence>
<evidence type="ECO:0000256" key="15">
    <source>
        <dbReference type="ARBA" id="ARBA00022842"/>
    </source>
</evidence>
<sequence length="611" mass="67563">MESFVCASRKWTSKHARRNQSDRVHRHRSMMLELQGIPVSPGVAIGPALVLDADGYRIPRCIVPAADVEDEFARLHTAVDLVSAHLEHSRLETTANAGRSTGDIFAAQLQMLHDPRLHSELQRRIGEDRQSAAFAVSGVLHNYASALRRLDNPLLADRAQDVLDIERQLLMQLGAVTRQPLSDLSEPVIVLSHMLTPSETANLDRRFVKGFCTETGGPGGHTAIVAKGLEIPAVVGIGDFLHQIAGSNCVIVDGDRGKLIVDPEDDVLDHYRERAEYRRSLAVRLAELSQLPAETTDGVRIQLNANIEFPHETTACLDRGADGIGLYRTEFLYLSSDDEPSEEDHYQAYSEVVQKMDGRPVVIRTLDLGADKMGRGNMAHRENNPFLGLRSIRLSLRNLDVFRPQLRAVLRAAVHGDVRVMFPLITTINELRQARMLLNVVAEDLQESGLPYRSDLPVGMMVEVPAAVMMLEHFATEVDFFSIGTNDLAQYTLAVDRSNEYVADLYQSSDPAVLRLIQHSIDVAAKSQTPVSVCGEMSSNPGRALLLLGMGVRNLSVPPSALPRVKKVIRNVSIEQCEAIAERVMKLEAARDVDLYLLDRLADLAPELVMQ</sequence>
<feature type="active site" description="Proton donor" evidence="18">
    <location>
        <position position="534"/>
    </location>
</feature>
<evidence type="ECO:0000256" key="13">
    <source>
        <dbReference type="ARBA" id="ARBA00022723"/>
    </source>
</evidence>
<dbReference type="EMBL" id="NIZW01000027">
    <property type="protein sequence ID" value="PHQ32393.1"/>
    <property type="molecule type" value="Genomic_DNA"/>
</dbReference>
<comment type="catalytic activity">
    <reaction evidence="1 17">
        <text>L-histidyl-[protein] + phosphoenolpyruvate = N(pros)-phospho-L-histidyl-[protein] + pyruvate</text>
        <dbReference type="Rhea" id="RHEA:23880"/>
        <dbReference type="Rhea" id="RHEA-COMP:9745"/>
        <dbReference type="Rhea" id="RHEA-COMP:9746"/>
        <dbReference type="ChEBI" id="CHEBI:15361"/>
        <dbReference type="ChEBI" id="CHEBI:29979"/>
        <dbReference type="ChEBI" id="CHEBI:58702"/>
        <dbReference type="ChEBI" id="CHEBI:64837"/>
        <dbReference type="EC" id="2.7.3.9"/>
    </reaction>
</comment>
<dbReference type="InterPro" id="IPR036637">
    <property type="entry name" value="Phosphohistidine_dom_sf"/>
</dbReference>
<feature type="binding site" evidence="20">
    <location>
        <position position="487"/>
    </location>
    <ligand>
        <name>Mg(2+)</name>
        <dbReference type="ChEBI" id="CHEBI:18420"/>
    </ligand>
</feature>
<keyword evidence="9 17" id="KW-0963">Cytoplasm</keyword>